<name>A0ABW7QCJ0_9MICO</name>
<protein>
    <submittedName>
        <fullName evidence="1">GIY-YIG nuclease family protein</fullName>
    </submittedName>
</protein>
<gene>
    <name evidence="1" type="ORF">ACH3VR_18785</name>
</gene>
<sequence>MPTDLARCLVGDGCRGPVPTDAPLRLCELHFAVAADWAASAFGVTDALPAPCRLCGSRLGIRYPSGWICATCEWRFGELVDDELPPPRVDVVYYLAYADRVKIGTTSNPRRRFAAIWHDDLLAMERGDRRLERHRHEQFAQERFGTSEWFARSDALDAHIATVHGGVEPWGAYARWVSEAVALRG</sequence>
<keyword evidence="2" id="KW-1185">Reference proteome</keyword>
<reference evidence="1 2" key="1">
    <citation type="submission" date="2024-09" db="EMBL/GenBank/DDBJ databases">
        <authorList>
            <person name="Pan X."/>
        </authorList>
    </citation>
    <scope>NUCLEOTIDE SEQUENCE [LARGE SCALE GENOMIC DNA]</scope>
    <source>
        <strain evidence="1 2">B2969</strain>
    </source>
</reference>
<evidence type="ECO:0000313" key="2">
    <source>
        <dbReference type="Proteomes" id="UP001610861"/>
    </source>
</evidence>
<comment type="caution">
    <text evidence="1">The sequence shown here is derived from an EMBL/GenBank/DDBJ whole genome shotgun (WGS) entry which is preliminary data.</text>
</comment>
<dbReference type="Proteomes" id="UP001610861">
    <property type="component" value="Unassembled WGS sequence"/>
</dbReference>
<dbReference type="RefSeq" id="WP_397557850.1">
    <property type="nucleotide sequence ID" value="NZ_JBIQWL010000009.1"/>
</dbReference>
<evidence type="ECO:0000313" key="1">
    <source>
        <dbReference type="EMBL" id="MFH8252420.1"/>
    </source>
</evidence>
<accession>A0ABW7QCJ0</accession>
<organism evidence="1 2">
    <name type="scientific">Microbacterium alkaliflavum</name>
    <dbReference type="NCBI Taxonomy" id="3248839"/>
    <lineage>
        <taxon>Bacteria</taxon>
        <taxon>Bacillati</taxon>
        <taxon>Actinomycetota</taxon>
        <taxon>Actinomycetes</taxon>
        <taxon>Micrococcales</taxon>
        <taxon>Microbacteriaceae</taxon>
        <taxon>Microbacterium</taxon>
    </lineage>
</organism>
<proteinExistence type="predicted"/>
<dbReference type="EMBL" id="JBIQWL010000009">
    <property type="protein sequence ID" value="MFH8252420.1"/>
    <property type="molecule type" value="Genomic_DNA"/>
</dbReference>